<name>A0AAF0F4W3_9BASI</name>
<reference evidence="6" key="1">
    <citation type="submission" date="2023-03" db="EMBL/GenBank/DDBJ databases">
        <title>Mating type loci evolution in Malassezia.</title>
        <authorList>
            <person name="Coelho M.A."/>
        </authorList>
    </citation>
    <scope>NUCLEOTIDE SEQUENCE</scope>
    <source>
        <strain evidence="6">CBS 9431</strain>
    </source>
</reference>
<dbReference type="FunFam" id="3.50.30.30:FF:000008">
    <property type="entry name" value="Glutamate carboxypeptidase 2"/>
    <property type="match status" value="1"/>
</dbReference>
<evidence type="ECO:0000256" key="2">
    <source>
        <dbReference type="SAM" id="MobiDB-lite"/>
    </source>
</evidence>
<dbReference type="PANTHER" id="PTHR10404:SF46">
    <property type="entry name" value="VACUOLAR PROTEIN SORTING-ASSOCIATED PROTEIN 70"/>
    <property type="match status" value="1"/>
</dbReference>
<dbReference type="GO" id="GO:0004181">
    <property type="term" value="F:metallocarboxypeptidase activity"/>
    <property type="evidence" value="ECO:0007669"/>
    <property type="project" value="UniProtKB-EC"/>
</dbReference>
<dbReference type="InterPro" id="IPR003137">
    <property type="entry name" value="PA_domain"/>
</dbReference>
<dbReference type="FunFam" id="3.40.630.10:FF:000101">
    <property type="entry name" value="N-acetylated alpha-linked acidic dipeptidase like 1"/>
    <property type="match status" value="1"/>
</dbReference>
<dbReference type="CDD" id="cd08022">
    <property type="entry name" value="M28_PSMA_like"/>
    <property type="match status" value="1"/>
</dbReference>
<dbReference type="AlphaFoldDB" id="A0AAF0F4W3"/>
<evidence type="ECO:0000313" key="7">
    <source>
        <dbReference type="Proteomes" id="UP001217754"/>
    </source>
</evidence>
<dbReference type="InterPro" id="IPR007365">
    <property type="entry name" value="TFR-like_dimer_dom"/>
</dbReference>
<dbReference type="EC" id="3.4.17.21" evidence="6"/>
<dbReference type="SUPFAM" id="SSF47672">
    <property type="entry name" value="Transferrin receptor-like dimerisation domain"/>
    <property type="match status" value="1"/>
</dbReference>
<accession>A0AAF0F4W3</accession>
<dbReference type="InterPro" id="IPR007484">
    <property type="entry name" value="Peptidase_M28"/>
</dbReference>
<proteinExistence type="inferred from homology"/>
<dbReference type="Gene3D" id="1.20.930.40">
    <property type="entry name" value="Transferrin receptor-like, dimerisation domain"/>
    <property type="match status" value="1"/>
</dbReference>
<dbReference type="InterPro" id="IPR046450">
    <property type="entry name" value="PA_dom_sf"/>
</dbReference>
<dbReference type="EMBL" id="CP119962">
    <property type="protein sequence ID" value="WFD39919.1"/>
    <property type="molecule type" value="Genomic_DNA"/>
</dbReference>
<dbReference type="InterPro" id="IPR036757">
    <property type="entry name" value="TFR-like_dimer_dom_sf"/>
</dbReference>
<dbReference type="Gene3D" id="3.50.30.30">
    <property type="match status" value="1"/>
</dbReference>
<dbReference type="CDD" id="cd02121">
    <property type="entry name" value="PA_GCPII_like"/>
    <property type="match status" value="1"/>
</dbReference>
<evidence type="ECO:0000259" key="5">
    <source>
        <dbReference type="Pfam" id="PF04389"/>
    </source>
</evidence>
<protein>
    <submittedName>
        <fullName evidence="6">Glutamate carboxypeptidase II</fullName>
        <ecNumber evidence="6">3.4.17.21</ecNumber>
    </submittedName>
</protein>
<dbReference type="Gene3D" id="3.40.630.10">
    <property type="entry name" value="Zn peptidases"/>
    <property type="match status" value="1"/>
</dbReference>
<dbReference type="PANTHER" id="PTHR10404">
    <property type="entry name" value="N-ACETYLATED-ALPHA-LINKED ACIDIC DIPEPTIDASE"/>
    <property type="match status" value="1"/>
</dbReference>
<evidence type="ECO:0000313" key="6">
    <source>
        <dbReference type="EMBL" id="WFD39919.1"/>
    </source>
</evidence>
<gene>
    <name evidence="6" type="primary">VPS70</name>
    <name evidence="6" type="ORF">MJAP1_002901</name>
</gene>
<evidence type="ECO:0000259" key="3">
    <source>
        <dbReference type="Pfam" id="PF02225"/>
    </source>
</evidence>
<feature type="domain" description="PA" evidence="3">
    <location>
        <begin position="242"/>
        <end position="334"/>
    </location>
</feature>
<comment type="similarity">
    <text evidence="1">Belongs to the peptidase M28 family. M28B subfamily.</text>
</comment>
<dbReference type="PROSITE" id="PS00018">
    <property type="entry name" value="EF_HAND_1"/>
    <property type="match status" value="1"/>
</dbReference>
<feature type="domain" description="Peptidase M28" evidence="5">
    <location>
        <begin position="431"/>
        <end position="611"/>
    </location>
</feature>
<keyword evidence="6" id="KW-0645">Protease</keyword>
<feature type="domain" description="Transferrin receptor-like dimerisation" evidence="4">
    <location>
        <begin position="675"/>
        <end position="802"/>
    </location>
</feature>
<dbReference type="SUPFAM" id="SSF53187">
    <property type="entry name" value="Zn-dependent exopeptidases"/>
    <property type="match status" value="1"/>
</dbReference>
<dbReference type="InterPro" id="IPR018247">
    <property type="entry name" value="EF_Hand_1_Ca_BS"/>
</dbReference>
<dbReference type="SUPFAM" id="SSF52025">
    <property type="entry name" value="PA domain"/>
    <property type="match status" value="1"/>
</dbReference>
<keyword evidence="7" id="KW-1185">Reference proteome</keyword>
<dbReference type="Pfam" id="PF04389">
    <property type="entry name" value="Peptidase_M28"/>
    <property type="match status" value="1"/>
</dbReference>
<organism evidence="6 7">
    <name type="scientific">Malassezia japonica</name>
    <dbReference type="NCBI Taxonomy" id="223818"/>
    <lineage>
        <taxon>Eukaryota</taxon>
        <taxon>Fungi</taxon>
        <taxon>Dikarya</taxon>
        <taxon>Basidiomycota</taxon>
        <taxon>Ustilaginomycotina</taxon>
        <taxon>Malasseziomycetes</taxon>
        <taxon>Malasseziales</taxon>
        <taxon>Malasseziaceae</taxon>
        <taxon>Malassezia</taxon>
    </lineage>
</organism>
<dbReference type="RefSeq" id="XP_060122816.1">
    <property type="nucleotide sequence ID" value="XM_060266833.1"/>
</dbReference>
<keyword evidence="6" id="KW-0121">Carboxypeptidase</keyword>
<evidence type="ECO:0000259" key="4">
    <source>
        <dbReference type="Pfam" id="PF04253"/>
    </source>
</evidence>
<dbReference type="GeneID" id="85226552"/>
<evidence type="ECO:0000256" key="1">
    <source>
        <dbReference type="ARBA" id="ARBA00005634"/>
    </source>
</evidence>
<keyword evidence="6" id="KW-0378">Hydrolase</keyword>
<feature type="region of interest" description="Disordered" evidence="2">
    <location>
        <begin position="1"/>
        <end position="25"/>
    </location>
</feature>
<dbReference type="Proteomes" id="UP001217754">
    <property type="component" value="Chromosome 5"/>
</dbReference>
<dbReference type="Pfam" id="PF02225">
    <property type="entry name" value="PA"/>
    <property type="match status" value="1"/>
</dbReference>
<sequence>MVPHEKLQAEQAWEQPTAPAPVQRRTSVTAKRVFGTIALVALAWMYWHHPTPRFHACHSWLNELRDQVRWDAPECRIRGQSHDAACRTTYEQRNRAYEEAFLAEPKADEARAALQRYTAQHHIAGEKADYISTLRLIEEWSELLGMPRVRNASELIFDAGSSESREWLLQREPRSQKHAHPRVWADTYSIWLDQPVNSSLSLSSDGKEAWVANLAEDVLEEDESSAYGMPPFHGYSFSGRASGELVYVGDGHKADYELLESHGIDFHGKIVLVRYGGLFRGLKVRAAQEAGAVGVLIYSDLKEDDTVTEENGYKAYPDGPARQPSAVQRGSVQALSFYPGDPGTPGEPSYRNATRLPVDEADTLPKIPSLPISYTNAKRLLESLRGHGTPITKVGSHLPGAIPGVEYWTGPSKEVAHMENQMDLKTRDIWNVYAVIPGYVDDQRVVLGNHRDAWTFGGVDPSSGTAVFHEVVKGFGALLSQGWKPMRTIVIASWDAEEYGLVGSTEFGEDYPEHILHNVAAYLNLDMAVGGSELSGSASPSLAGLLHDAGASVADPDRDGVLTFGEVDALGSGSDFTVFLQRIGIASADVSFRRKHGDAVYHYHSNFDSFHWVEKFGDPGFKRHEALAKVFGLMALRTAQSPFLPIDVVAYANELEDYLAKVRKVADGRNADGLDAVADAIDHVVHRAKQLEKHIARVGRRFRHLLAKEHGQRPSDELREAMRDVRHANLKLKAFESGFIDERGLPERTWYRHIGVAPGRWLGYGATTFPGLTETYTIDGGKHAAFEIERLLDALHRIAEGLRW</sequence>
<dbReference type="InterPro" id="IPR039373">
    <property type="entry name" value="Peptidase_M28B"/>
</dbReference>
<dbReference type="Pfam" id="PF04253">
    <property type="entry name" value="TFR_dimer"/>
    <property type="match status" value="1"/>
</dbReference>